<keyword evidence="2" id="KW-0812">Transmembrane</keyword>
<name>A0A8H4KQ95_9HYPO</name>
<feature type="region of interest" description="Disordered" evidence="1">
    <location>
        <begin position="411"/>
        <end position="434"/>
    </location>
</feature>
<organism evidence="3 4">
    <name type="scientific">Fusarium austroafricanum</name>
    <dbReference type="NCBI Taxonomy" id="2364996"/>
    <lineage>
        <taxon>Eukaryota</taxon>
        <taxon>Fungi</taxon>
        <taxon>Dikarya</taxon>
        <taxon>Ascomycota</taxon>
        <taxon>Pezizomycotina</taxon>
        <taxon>Sordariomycetes</taxon>
        <taxon>Hypocreomycetidae</taxon>
        <taxon>Hypocreales</taxon>
        <taxon>Nectriaceae</taxon>
        <taxon>Fusarium</taxon>
        <taxon>Fusarium concolor species complex</taxon>
    </lineage>
</organism>
<dbReference type="Proteomes" id="UP000605986">
    <property type="component" value="Unassembled WGS sequence"/>
</dbReference>
<proteinExistence type="predicted"/>
<keyword evidence="4" id="KW-1185">Reference proteome</keyword>
<feature type="transmembrane region" description="Helical" evidence="2">
    <location>
        <begin position="294"/>
        <end position="311"/>
    </location>
</feature>
<feature type="transmembrane region" description="Helical" evidence="2">
    <location>
        <begin position="20"/>
        <end position="37"/>
    </location>
</feature>
<sequence>MAPSLPRAPLQPRSDLKVVKQQLIFLVTLIATLFVLCPERYQFYRNLCVIPVLAWCTGMVFDLVILLNNKWDNAPAMVKYVVPFDFPDIKPPFDQIRGAVTKRMDGASTNLRQFWLRTRSLVLTFVNWLLSDFTSDPSNTISPGPEQKTSQPTPKPEQWVALVVATPIIYDANLFDMSLDTITETKQTISWEDTDVSSIPTILNSETFQVKLAVCLIPKSVWNSSKTMLDKFSTGLYWYHQPGDAACQGNQWDEDKIRTISKVQFIGNVREYKSIDRVNECFEPLREGWNDMNLYWSSIDFAIILAFLLVGKSSIDISKKLFDHFANLRSEQAHRNKDLNQKRLGAGAAVLTLLTGGLAAPITIPMMMGAGAAETQDRYLQGERISACQKLLERYEQLRTIIKIEEKEEKDVLKPKPPFSPPALEQSWFVDDSW</sequence>
<dbReference type="OrthoDB" id="4583723at2759"/>
<gene>
    <name evidence="3" type="ORF">F53441_3614</name>
</gene>
<feature type="transmembrane region" description="Helical" evidence="2">
    <location>
        <begin position="344"/>
        <end position="368"/>
    </location>
</feature>
<evidence type="ECO:0000313" key="4">
    <source>
        <dbReference type="Proteomes" id="UP000605986"/>
    </source>
</evidence>
<evidence type="ECO:0000256" key="1">
    <source>
        <dbReference type="SAM" id="MobiDB-lite"/>
    </source>
</evidence>
<protein>
    <submittedName>
        <fullName evidence="3">Uncharacterized protein</fullName>
    </submittedName>
</protein>
<comment type="caution">
    <text evidence="3">The sequence shown here is derived from an EMBL/GenBank/DDBJ whole genome shotgun (WGS) entry which is preliminary data.</text>
</comment>
<reference evidence="3" key="1">
    <citation type="submission" date="2020-01" db="EMBL/GenBank/DDBJ databases">
        <title>Identification and distribution of gene clusters putatively required for synthesis of sphingolipid metabolism inhibitors in phylogenetically diverse species of the filamentous fungus Fusarium.</title>
        <authorList>
            <person name="Kim H.-S."/>
            <person name="Busman M."/>
            <person name="Brown D.W."/>
            <person name="Divon H."/>
            <person name="Uhlig S."/>
            <person name="Proctor R.H."/>
        </authorList>
    </citation>
    <scope>NUCLEOTIDE SEQUENCE</scope>
    <source>
        <strain evidence="3">NRRL 53441</strain>
    </source>
</reference>
<evidence type="ECO:0000256" key="2">
    <source>
        <dbReference type="SAM" id="Phobius"/>
    </source>
</evidence>
<evidence type="ECO:0000313" key="3">
    <source>
        <dbReference type="EMBL" id="KAF4453788.1"/>
    </source>
</evidence>
<keyword evidence="2" id="KW-1133">Transmembrane helix</keyword>
<keyword evidence="2" id="KW-0472">Membrane</keyword>
<dbReference type="AlphaFoldDB" id="A0A8H4KQ95"/>
<feature type="transmembrane region" description="Helical" evidence="2">
    <location>
        <begin position="49"/>
        <end position="67"/>
    </location>
</feature>
<accession>A0A8H4KQ95</accession>
<dbReference type="EMBL" id="JAADJG010000142">
    <property type="protein sequence ID" value="KAF4453788.1"/>
    <property type="molecule type" value="Genomic_DNA"/>
</dbReference>